<dbReference type="SUPFAM" id="SSF69500">
    <property type="entry name" value="DTD-like"/>
    <property type="match status" value="1"/>
</dbReference>
<comment type="subcellular location">
    <subcellularLocation>
        <location evidence="2">Cytoplasm</location>
    </subcellularLocation>
</comment>
<comment type="similarity">
    <text evidence="1 2">Belongs to the DTD family.</text>
</comment>
<keyword evidence="2" id="KW-0694">RNA-binding</keyword>
<organism evidence="3 4">
    <name type="scientific">Kushneria aurantia</name>
    <dbReference type="NCBI Taxonomy" id="504092"/>
    <lineage>
        <taxon>Bacteria</taxon>
        <taxon>Pseudomonadati</taxon>
        <taxon>Pseudomonadota</taxon>
        <taxon>Gammaproteobacteria</taxon>
        <taxon>Oceanospirillales</taxon>
        <taxon>Halomonadaceae</taxon>
        <taxon>Kushneria</taxon>
    </lineage>
</organism>
<evidence type="ECO:0000256" key="2">
    <source>
        <dbReference type="HAMAP-Rule" id="MF_00518"/>
    </source>
</evidence>
<evidence type="ECO:0000256" key="1">
    <source>
        <dbReference type="ARBA" id="ARBA00009673"/>
    </source>
</evidence>
<keyword evidence="2 3" id="KW-0378">Hydrolase</keyword>
<dbReference type="Proteomes" id="UP001589814">
    <property type="component" value="Unassembled WGS sequence"/>
</dbReference>
<feature type="short sequence motif" description="Gly-cisPro motif, important for rejection of L-amino acids" evidence="2">
    <location>
        <begin position="137"/>
        <end position="138"/>
    </location>
</feature>
<comment type="subunit">
    <text evidence="2">Homodimer.</text>
</comment>
<dbReference type="EC" id="3.1.1.-" evidence="2"/>
<dbReference type="InterPro" id="IPR023509">
    <property type="entry name" value="DTD-like_sf"/>
</dbReference>
<protein>
    <recommendedName>
        <fullName evidence="2">D-aminoacyl-tRNA deacylase</fullName>
        <shortName evidence="2">DTD</shortName>
        <ecNumber evidence="2">3.1.1.96</ecNumber>
    </recommendedName>
    <alternativeName>
        <fullName evidence="2">Gly-tRNA(Ala) deacylase</fullName>
        <ecNumber evidence="2">3.1.1.-</ecNumber>
    </alternativeName>
</protein>
<dbReference type="PANTHER" id="PTHR10472">
    <property type="entry name" value="D-TYROSYL-TRNA TYR DEACYLASE"/>
    <property type="match status" value="1"/>
</dbReference>
<dbReference type="GO" id="GO:0051499">
    <property type="term" value="F:D-aminoacyl-tRNA deacylase activity"/>
    <property type="evidence" value="ECO:0007669"/>
    <property type="project" value="UniProtKB-EC"/>
</dbReference>
<comment type="catalytic activity">
    <reaction evidence="2">
        <text>glycyl-tRNA(Ala) + H2O = tRNA(Ala) + glycine + H(+)</text>
        <dbReference type="Rhea" id="RHEA:53744"/>
        <dbReference type="Rhea" id="RHEA-COMP:9657"/>
        <dbReference type="Rhea" id="RHEA-COMP:13640"/>
        <dbReference type="ChEBI" id="CHEBI:15377"/>
        <dbReference type="ChEBI" id="CHEBI:15378"/>
        <dbReference type="ChEBI" id="CHEBI:57305"/>
        <dbReference type="ChEBI" id="CHEBI:78442"/>
        <dbReference type="ChEBI" id="CHEBI:78522"/>
    </reaction>
</comment>
<proteinExistence type="inferred from homology"/>
<dbReference type="RefSeq" id="WP_019950467.1">
    <property type="nucleotide sequence ID" value="NZ_JBHLVX010000022.1"/>
</dbReference>
<dbReference type="Pfam" id="PF02580">
    <property type="entry name" value="Tyr_Deacylase"/>
    <property type="match status" value="1"/>
</dbReference>
<sequence length="145" mass="15403">MRALIQRVSRASVAVEGECVGAIDAGLLALIGVERDDSRERADKLLRKLLGYRIFADTEGRMNLGLGDSGGGLLLVSQFTLVADTRKGMRPGFSSAAPPQLGRELFDYLVAAAHDAHAPVATGRFGADMQVSLVNDGPVTFMLES</sequence>
<comment type="catalytic activity">
    <reaction evidence="2">
        <text>a D-aminoacyl-tRNA + H2O = a tRNA + a D-alpha-amino acid + H(+)</text>
        <dbReference type="Rhea" id="RHEA:13953"/>
        <dbReference type="Rhea" id="RHEA-COMP:10123"/>
        <dbReference type="Rhea" id="RHEA-COMP:10124"/>
        <dbReference type="ChEBI" id="CHEBI:15377"/>
        <dbReference type="ChEBI" id="CHEBI:15378"/>
        <dbReference type="ChEBI" id="CHEBI:59871"/>
        <dbReference type="ChEBI" id="CHEBI:78442"/>
        <dbReference type="ChEBI" id="CHEBI:79333"/>
        <dbReference type="EC" id="3.1.1.96"/>
    </reaction>
</comment>
<comment type="caution">
    <text evidence="3">The sequence shown here is derived from an EMBL/GenBank/DDBJ whole genome shotgun (WGS) entry which is preliminary data.</text>
</comment>
<evidence type="ECO:0000313" key="4">
    <source>
        <dbReference type="Proteomes" id="UP001589814"/>
    </source>
</evidence>
<evidence type="ECO:0000313" key="3">
    <source>
        <dbReference type="EMBL" id="MFC0267697.1"/>
    </source>
</evidence>
<keyword evidence="2" id="KW-0963">Cytoplasm</keyword>
<reference evidence="3 4" key="1">
    <citation type="submission" date="2024-09" db="EMBL/GenBank/DDBJ databases">
        <authorList>
            <person name="Sun Q."/>
            <person name="Mori K."/>
        </authorList>
    </citation>
    <scope>NUCLEOTIDE SEQUENCE [LARGE SCALE GENOMIC DNA]</scope>
    <source>
        <strain evidence="3 4">CCM 7415</strain>
    </source>
</reference>
<dbReference type="InterPro" id="IPR003732">
    <property type="entry name" value="Daa-tRNA_deacyls_DTD"/>
</dbReference>
<accession>A0ABV6G213</accession>
<gene>
    <name evidence="2 3" type="primary">dtd</name>
    <name evidence="3" type="ORF">ACFFHW_06755</name>
</gene>
<comment type="domain">
    <text evidence="2">A Gly-cisPro motif from one monomer fits into the active site of the other monomer to allow specific chiral rejection of L-amino acids.</text>
</comment>
<comment type="function">
    <text evidence="2">An aminoacyl-tRNA editing enzyme that deacylates mischarged D-aminoacyl-tRNAs. Also deacylates mischarged glycyl-tRNA(Ala), protecting cells against glycine mischarging by AlaRS. Acts via tRNA-based rather than protein-based catalysis; rejects L-amino acids rather than detecting D-amino acids in the active site. By recycling D-aminoacyl-tRNA to D-amino acids and free tRNA molecules, this enzyme counteracts the toxicity associated with the formation of D-aminoacyl-tRNA entities in vivo and helps enforce protein L-homochirality.</text>
</comment>
<dbReference type="EC" id="3.1.1.96" evidence="2"/>
<keyword evidence="2" id="KW-0820">tRNA-binding</keyword>
<dbReference type="NCBIfam" id="TIGR00256">
    <property type="entry name" value="D-aminoacyl-tRNA deacylase"/>
    <property type="match status" value="1"/>
</dbReference>
<dbReference type="EMBL" id="JBHLVX010000022">
    <property type="protein sequence ID" value="MFC0267697.1"/>
    <property type="molecule type" value="Genomic_DNA"/>
</dbReference>
<name>A0ABV6G213_9GAMM</name>
<keyword evidence="4" id="KW-1185">Reference proteome</keyword>
<dbReference type="PANTHER" id="PTHR10472:SF5">
    <property type="entry name" value="D-AMINOACYL-TRNA DEACYLASE 1"/>
    <property type="match status" value="1"/>
</dbReference>
<dbReference type="HAMAP" id="MF_00518">
    <property type="entry name" value="Deacylase_Dtd"/>
    <property type="match status" value="1"/>
</dbReference>
<dbReference type="Gene3D" id="3.50.80.10">
    <property type="entry name" value="D-tyrosyl-tRNA(Tyr) deacylase"/>
    <property type="match status" value="1"/>
</dbReference>